<dbReference type="KEGG" id="fya:KMW28_22855"/>
<proteinExistence type="predicted"/>
<keyword evidence="2" id="KW-1185">Reference proteome</keyword>
<evidence type="ECO:0008006" key="3">
    <source>
        <dbReference type="Google" id="ProtNLM"/>
    </source>
</evidence>
<reference evidence="1 2" key="1">
    <citation type="submission" date="2021-05" db="EMBL/GenBank/DDBJ databases">
        <title>Comparative genomic studies on the polysaccharide-degrading batcterial strains of the Flammeovirga genus.</title>
        <authorList>
            <person name="Zewei F."/>
            <person name="Zheng Z."/>
            <person name="Yu L."/>
            <person name="Ruyue G."/>
            <person name="Yanhong M."/>
            <person name="Yuanyuan C."/>
            <person name="Jingyan G."/>
            <person name="Wenjun H."/>
        </authorList>
    </citation>
    <scope>NUCLEOTIDE SEQUENCE [LARGE SCALE GENOMIC DNA]</scope>
    <source>
        <strain evidence="1 2">NBRC:100898</strain>
    </source>
</reference>
<protein>
    <recommendedName>
        <fullName evidence="3">Lipoprotein</fullName>
    </recommendedName>
</protein>
<sequence>MKNITQLLLLFLMVSCGFGSKNQITCEKYSIDLESNTLQLNGSMVYLNTFDSVFYFKKEKKVLAYQKLNNNIRVVGFDLCKGRTDIDEILLNRDWISANYVFDDLIQFLTKSSDGELDLIECRYSEHDILIYDYWQGKIDIVGIHNHPNEIDLTAQGITKSITSWKPKGDNSFEISLVTLNDKVLGQYCYFSQSRIDCIDGDNFSFEFNNQEFQKNNEVKFKFRSGYSNTWGEAKIIKISEDKIHWKVTKAPKGVYYAFDDVEMLKV</sequence>
<dbReference type="PROSITE" id="PS51257">
    <property type="entry name" value="PROKAR_LIPOPROTEIN"/>
    <property type="match status" value="1"/>
</dbReference>
<name>A0AAX1NCH2_9BACT</name>
<dbReference type="AlphaFoldDB" id="A0AAX1NCH2"/>
<dbReference type="RefSeq" id="WP_169662071.1">
    <property type="nucleotide sequence ID" value="NZ_CP076133.1"/>
</dbReference>
<evidence type="ECO:0000313" key="2">
    <source>
        <dbReference type="Proteomes" id="UP000678679"/>
    </source>
</evidence>
<dbReference type="Proteomes" id="UP000678679">
    <property type="component" value="Chromosome 2"/>
</dbReference>
<accession>A0AAX1NCH2</accession>
<dbReference type="EMBL" id="CP076133">
    <property type="protein sequence ID" value="QWG05263.1"/>
    <property type="molecule type" value="Genomic_DNA"/>
</dbReference>
<evidence type="ECO:0000313" key="1">
    <source>
        <dbReference type="EMBL" id="QWG05263.1"/>
    </source>
</evidence>
<organism evidence="1 2">
    <name type="scientific">Flammeovirga yaeyamensis</name>
    <dbReference type="NCBI Taxonomy" id="367791"/>
    <lineage>
        <taxon>Bacteria</taxon>
        <taxon>Pseudomonadati</taxon>
        <taxon>Bacteroidota</taxon>
        <taxon>Cytophagia</taxon>
        <taxon>Cytophagales</taxon>
        <taxon>Flammeovirgaceae</taxon>
        <taxon>Flammeovirga</taxon>
    </lineage>
</organism>
<gene>
    <name evidence="1" type="ORF">KMW28_22855</name>
</gene>